<dbReference type="Proteomes" id="UP000011777">
    <property type="component" value="Unassembled WGS sequence"/>
</dbReference>
<dbReference type="InterPro" id="IPR052520">
    <property type="entry name" value="ATL_DNA_repair"/>
</dbReference>
<dbReference type="InterPro" id="IPR036217">
    <property type="entry name" value="MethylDNA_cys_MeTrfase_DNAb"/>
</dbReference>
<name>M3K1U8_CANMX</name>
<dbReference type="OrthoDB" id="2548197at2759"/>
<dbReference type="InterPro" id="IPR014048">
    <property type="entry name" value="MethylDNA_cys_MeTrfase_DNA-bd"/>
</dbReference>
<protein>
    <recommendedName>
        <fullName evidence="2">6-O-methylguanine-DNA methyltransferase</fullName>
    </recommendedName>
    <alternativeName>
        <fullName evidence="4">DNA repair MTase</fullName>
    </alternativeName>
    <alternativeName>
        <fullName evidence="3">O-6-methylguanine-DNA-alkyltransferase</fullName>
    </alternativeName>
</protein>
<dbReference type="SUPFAM" id="SSF46767">
    <property type="entry name" value="Methylated DNA-protein cysteine methyltransferase, C-terminal domain"/>
    <property type="match status" value="1"/>
</dbReference>
<evidence type="ECO:0000313" key="6">
    <source>
        <dbReference type="EMBL" id="EMG49255.1"/>
    </source>
</evidence>
<dbReference type="InterPro" id="IPR036388">
    <property type="entry name" value="WH-like_DNA-bd_sf"/>
</dbReference>
<dbReference type="PANTHER" id="PTHR42942:SF1">
    <property type="entry name" value="ALKYLTRANSFERASE-LIKE PROTEIN 1"/>
    <property type="match status" value="1"/>
</dbReference>
<keyword evidence="1" id="KW-0227">DNA damage</keyword>
<evidence type="ECO:0000256" key="3">
    <source>
        <dbReference type="ARBA" id="ARBA00031621"/>
    </source>
</evidence>
<feature type="domain" description="Methylated-DNA-[protein]-cysteine S-methyltransferase DNA binding" evidence="5">
    <location>
        <begin position="10"/>
        <end position="100"/>
    </location>
</feature>
<organism evidence="6 7">
    <name type="scientific">Candida maltosa (strain Xu316)</name>
    <name type="common">Yeast</name>
    <dbReference type="NCBI Taxonomy" id="1245528"/>
    <lineage>
        <taxon>Eukaryota</taxon>
        <taxon>Fungi</taxon>
        <taxon>Dikarya</taxon>
        <taxon>Ascomycota</taxon>
        <taxon>Saccharomycotina</taxon>
        <taxon>Pichiomycetes</taxon>
        <taxon>Debaryomycetaceae</taxon>
        <taxon>Candida/Lodderomyces clade</taxon>
        <taxon>Candida</taxon>
    </lineage>
</organism>
<dbReference type="PANTHER" id="PTHR42942">
    <property type="entry name" value="6-O-METHYLGUANINE DNA METHYLTRANSFERASE"/>
    <property type="match status" value="1"/>
</dbReference>
<gene>
    <name evidence="6" type="ORF">G210_0044</name>
</gene>
<evidence type="ECO:0000259" key="5">
    <source>
        <dbReference type="Pfam" id="PF01035"/>
    </source>
</evidence>
<dbReference type="CDD" id="cd06445">
    <property type="entry name" value="ATase"/>
    <property type="match status" value="1"/>
</dbReference>
<keyword evidence="7" id="KW-1185">Reference proteome</keyword>
<dbReference type="Gene3D" id="1.10.10.10">
    <property type="entry name" value="Winged helix-like DNA-binding domain superfamily/Winged helix DNA-binding domain"/>
    <property type="match status" value="1"/>
</dbReference>
<sequence>MKLTPESKAFHFGVYSVVLQIPFGKVTSYKPDNSRQVGSSLKHCRYIINELNVGLSPDDRDYLNIDELPWWRVISSSGKISPRDTNGQYVQADKLREESVVVSNGHLVDMQEYGWFPEQIEY</sequence>
<dbReference type="GO" id="GO:0003824">
    <property type="term" value="F:catalytic activity"/>
    <property type="evidence" value="ECO:0007669"/>
    <property type="project" value="InterPro"/>
</dbReference>
<accession>M3K1U8</accession>
<reference evidence="6 7" key="1">
    <citation type="submission" date="2013-02" db="EMBL/GenBank/DDBJ databases">
        <title>Genome sequence of Candida maltosa Xu316, a potential industrial strain for xylitol and ethanol production.</title>
        <authorList>
            <person name="Yu J."/>
            <person name="Wang Q."/>
            <person name="Geng X."/>
            <person name="Bao W."/>
            <person name="He P."/>
            <person name="Cai J."/>
        </authorList>
    </citation>
    <scope>NUCLEOTIDE SEQUENCE [LARGE SCALE GENOMIC DNA]</scope>
    <source>
        <strain evidence="7">Xu316</strain>
    </source>
</reference>
<dbReference type="GO" id="GO:0006281">
    <property type="term" value="P:DNA repair"/>
    <property type="evidence" value="ECO:0007669"/>
    <property type="project" value="InterPro"/>
</dbReference>
<evidence type="ECO:0000313" key="7">
    <source>
        <dbReference type="Proteomes" id="UP000011777"/>
    </source>
</evidence>
<dbReference type="Pfam" id="PF01035">
    <property type="entry name" value="DNA_binding_1"/>
    <property type="match status" value="1"/>
</dbReference>
<dbReference type="STRING" id="1245528.M3K1U8"/>
<dbReference type="eggNOG" id="KOG4062">
    <property type="taxonomic scope" value="Eukaryota"/>
</dbReference>
<comment type="caution">
    <text evidence="6">The sequence shown here is derived from an EMBL/GenBank/DDBJ whole genome shotgun (WGS) entry which is preliminary data.</text>
</comment>
<evidence type="ECO:0000256" key="4">
    <source>
        <dbReference type="ARBA" id="ARBA00033095"/>
    </source>
</evidence>
<proteinExistence type="predicted"/>
<evidence type="ECO:0000256" key="1">
    <source>
        <dbReference type="ARBA" id="ARBA00022763"/>
    </source>
</evidence>
<dbReference type="AlphaFoldDB" id="M3K1U8"/>
<dbReference type="HOGENOM" id="CLU_000445_52_5_1"/>
<dbReference type="OMA" id="DEAEWWF"/>
<evidence type="ECO:0000256" key="2">
    <source>
        <dbReference type="ARBA" id="ARBA00030795"/>
    </source>
</evidence>
<dbReference type="EMBL" id="AOGT01000771">
    <property type="protein sequence ID" value="EMG49255.1"/>
    <property type="molecule type" value="Genomic_DNA"/>
</dbReference>